<sequence length="187" mass="20779">MDKRFETLLIEAEQLRGGEGYVINIKRVEDQGKTWGLLAGDTEESLAYRAETAAFILEKYHGETIGGPVLHLPLERKLEIIKRGEEAAGVPKLKAIKEHGAVPEVLPTLETLEPHVRAMVDTIIDEAPGRHTEWVVEKLHGCQSCGLLTVELHGYIGGYGYSVDDNRLTTYIQNGNRVEQHNCVSAH</sequence>
<organism evidence="1 2">
    <name type="scientific">Candidatus Taylorbacteria bacterium RIFCSPLOWO2_12_FULL_44_15c</name>
    <dbReference type="NCBI Taxonomy" id="1802333"/>
    <lineage>
        <taxon>Bacteria</taxon>
        <taxon>Candidatus Tayloriibacteriota</taxon>
    </lineage>
</organism>
<evidence type="ECO:0000313" key="1">
    <source>
        <dbReference type="EMBL" id="OHA44137.1"/>
    </source>
</evidence>
<comment type="caution">
    <text evidence="1">The sequence shown here is derived from an EMBL/GenBank/DDBJ whole genome shotgun (WGS) entry which is preliminary data.</text>
</comment>
<name>A0A1G2P734_9BACT</name>
<accession>A0A1G2P734</accession>
<protein>
    <submittedName>
        <fullName evidence="1">Uncharacterized protein</fullName>
    </submittedName>
</protein>
<reference evidence="1 2" key="1">
    <citation type="journal article" date="2016" name="Nat. Commun.">
        <title>Thousands of microbial genomes shed light on interconnected biogeochemical processes in an aquifer system.</title>
        <authorList>
            <person name="Anantharaman K."/>
            <person name="Brown C.T."/>
            <person name="Hug L.A."/>
            <person name="Sharon I."/>
            <person name="Castelle C.J."/>
            <person name="Probst A.J."/>
            <person name="Thomas B.C."/>
            <person name="Singh A."/>
            <person name="Wilkins M.J."/>
            <person name="Karaoz U."/>
            <person name="Brodie E.L."/>
            <person name="Williams K.H."/>
            <person name="Hubbard S.S."/>
            <person name="Banfield J.F."/>
        </authorList>
    </citation>
    <scope>NUCLEOTIDE SEQUENCE [LARGE SCALE GENOMIC DNA]</scope>
</reference>
<proteinExistence type="predicted"/>
<dbReference type="Proteomes" id="UP000176355">
    <property type="component" value="Unassembled WGS sequence"/>
</dbReference>
<evidence type="ECO:0000313" key="2">
    <source>
        <dbReference type="Proteomes" id="UP000176355"/>
    </source>
</evidence>
<gene>
    <name evidence="1" type="ORF">A3G03_00390</name>
</gene>
<dbReference type="EMBL" id="MHSL01000009">
    <property type="protein sequence ID" value="OHA44137.1"/>
    <property type="molecule type" value="Genomic_DNA"/>
</dbReference>
<dbReference type="AlphaFoldDB" id="A0A1G2P734"/>